<dbReference type="RefSeq" id="WP_054360217.1">
    <property type="nucleotide sequence ID" value="NZ_JAPCYQ010000001.1"/>
</dbReference>
<organism evidence="1 2">
    <name type="scientific">Prosthecodimorpha hirschii</name>
    <dbReference type="NCBI Taxonomy" id="665126"/>
    <lineage>
        <taxon>Bacteria</taxon>
        <taxon>Pseudomonadati</taxon>
        <taxon>Pseudomonadota</taxon>
        <taxon>Alphaproteobacteria</taxon>
        <taxon>Hyphomicrobiales</taxon>
        <taxon>Ancalomicrobiaceae</taxon>
        <taxon>Prosthecodimorpha</taxon>
    </lineage>
</organism>
<sequence>MPHDIHRSNSAAFRVGDFTTPANVEALNGALAEKGIASERIVAVHLLAGAHMAFGDNGPRYHVLYREA</sequence>
<reference evidence="1 2" key="1">
    <citation type="submission" date="2015-09" db="EMBL/GenBank/DDBJ databases">
        <authorList>
            <person name="Jackson K.R."/>
            <person name="Lunt B.L."/>
            <person name="Fisher J.N.B."/>
            <person name="Gardner A.V."/>
            <person name="Bailey M.E."/>
            <person name="Deus L.M."/>
            <person name="Earl A.S."/>
            <person name="Gibby P.D."/>
            <person name="Hartmann K.A."/>
            <person name="Liu J.E."/>
            <person name="Manci A.M."/>
            <person name="Nielsen D.A."/>
            <person name="Solomon M.B."/>
            <person name="Breakwell D.P."/>
            <person name="Burnett S.H."/>
            <person name="Grose J.H."/>
        </authorList>
    </citation>
    <scope>NUCLEOTIDE SEQUENCE [LARGE SCALE GENOMIC DNA]</scope>
    <source>
        <strain evidence="1 2">16</strain>
    </source>
</reference>
<dbReference type="STRING" id="665126.ABB55_19065"/>
<evidence type="ECO:0000313" key="2">
    <source>
        <dbReference type="Proteomes" id="UP000048984"/>
    </source>
</evidence>
<reference evidence="1 2" key="2">
    <citation type="submission" date="2015-10" db="EMBL/GenBank/DDBJ databases">
        <title>Draft Genome Sequence of Prosthecomicrobium hirschii ATCC 27832.</title>
        <authorList>
            <person name="Daniel J."/>
            <person name="Givan S.A."/>
            <person name="Brun Y.V."/>
            <person name="Brown P.J."/>
        </authorList>
    </citation>
    <scope>NUCLEOTIDE SEQUENCE [LARGE SCALE GENOMIC DNA]</scope>
    <source>
        <strain evidence="1 2">16</strain>
    </source>
</reference>
<comment type="caution">
    <text evidence="1">The sequence shown here is derived from an EMBL/GenBank/DDBJ whole genome shotgun (WGS) entry which is preliminary data.</text>
</comment>
<evidence type="ECO:0000313" key="1">
    <source>
        <dbReference type="EMBL" id="KPL54052.1"/>
    </source>
</evidence>
<proteinExistence type="predicted"/>
<protein>
    <submittedName>
        <fullName evidence="1">Uncharacterized protein</fullName>
    </submittedName>
</protein>
<dbReference type="AlphaFoldDB" id="A0A0P6VTB5"/>
<keyword evidence="2" id="KW-1185">Reference proteome</keyword>
<dbReference type="OrthoDB" id="9990760at2"/>
<gene>
    <name evidence="1" type="ORF">ABB55_19065</name>
</gene>
<accession>A0A0P6VTB5</accession>
<dbReference type="Proteomes" id="UP000048984">
    <property type="component" value="Unassembled WGS sequence"/>
</dbReference>
<dbReference type="EMBL" id="LJYW01000001">
    <property type="protein sequence ID" value="KPL54052.1"/>
    <property type="molecule type" value="Genomic_DNA"/>
</dbReference>
<name>A0A0P6VTB5_9HYPH</name>